<keyword evidence="2" id="KW-1185">Reference proteome</keyword>
<proteinExistence type="predicted"/>
<accession>A0A0P1BID8</accession>
<organism evidence="1 2">
    <name type="scientific">Ceraceosorus bombacis</name>
    <dbReference type="NCBI Taxonomy" id="401625"/>
    <lineage>
        <taxon>Eukaryota</taxon>
        <taxon>Fungi</taxon>
        <taxon>Dikarya</taxon>
        <taxon>Basidiomycota</taxon>
        <taxon>Ustilaginomycotina</taxon>
        <taxon>Exobasidiomycetes</taxon>
        <taxon>Ceraceosorales</taxon>
        <taxon>Ceraceosoraceae</taxon>
        <taxon>Ceraceosorus</taxon>
    </lineage>
</organism>
<name>A0A0P1BID8_9BASI</name>
<protein>
    <submittedName>
        <fullName evidence="1">Uncharacterized protein</fullName>
    </submittedName>
</protein>
<evidence type="ECO:0000313" key="1">
    <source>
        <dbReference type="EMBL" id="CEH15391.1"/>
    </source>
</evidence>
<reference evidence="1 2" key="1">
    <citation type="submission" date="2014-09" db="EMBL/GenBank/DDBJ databases">
        <authorList>
            <person name="Magalhaes I.L.F."/>
            <person name="Oliveira U."/>
            <person name="Santos F.R."/>
            <person name="Vidigal T.H.D.A."/>
            <person name="Brescovit A.D."/>
            <person name="Santos A.J."/>
        </authorList>
    </citation>
    <scope>NUCLEOTIDE SEQUENCE [LARGE SCALE GENOMIC DNA]</scope>
</reference>
<dbReference type="Proteomes" id="UP000054845">
    <property type="component" value="Unassembled WGS sequence"/>
</dbReference>
<dbReference type="EMBL" id="CCYA01000264">
    <property type="protein sequence ID" value="CEH15391.1"/>
    <property type="molecule type" value="Genomic_DNA"/>
</dbReference>
<evidence type="ECO:0000313" key="2">
    <source>
        <dbReference type="Proteomes" id="UP000054845"/>
    </source>
</evidence>
<sequence>MTELAAGHLETLPSAVAPHSVHVVPETINSARVLSQSQAGFLEEGSARSVASFELGLFSKGI</sequence>
<dbReference type="AlphaFoldDB" id="A0A0P1BID8"/>